<protein>
    <recommendedName>
        <fullName evidence="2">ribonucleoside-diphosphate reductase</fullName>
        <ecNumber evidence="2">1.17.4.1</ecNumber>
    </recommendedName>
</protein>
<evidence type="ECO:0000256" key="8">
    <source>
        <dbReference type="PIRSR" id="PIRSR000355-2"/>
    </source>
</evidence>
<keyword evidence="6" id="KW-0215">Deoxyribonucleotide synthesis</keyword>
<reference evidence="10" key="1">
    <citation type="submission" date="2019-11" db="UniProtKB">
        <authorList>
            <consortium name="WormBaseParasite"/>
        </authorList>
    </citation>
    <scope>IDENTIFICATION</scope>
</reference>
<organism evidence="10">
    <name type="scientific">Mesocestoides corti</name>
    <name type="common">Flatworm</name>
    <dbReference type="NCBI Taxonomy" id="53468"/>
    <lineage>
        <taxon>Eukaryota</taxon>
        <taxon>Metazoa</taxon>
        <taxon>Spiralia</taxon>
        <taxon>Lophotrochozoa</taxon>
        <taxon>Platyhelminthes</taxon>
        <taxon>Cestoda</taxon>
        <taxon>Eucestoda</taxon>
        <taxon>Cyclophyllidea</taxon>
        <taxon>Mesocestoididae</taxon>
        <taxon>Mesocestoides</taxon>
    </lineage>
</organism>
<dbReference type="PANTHER" id="PTHR23409:SF18">
    <property type="entry name" value="RIBONUCLEOSIDE-DIPHOSPHATE REDUCTASE SUBUNIT M2"/>
    <property type="match status" value="1"/>
</dbReference>
<keyword evidence="3 8" id="KW-0479">Metal-binding</keyword>
<dbReference type="SUPFAM" id="SSF47240">
    <property type="entry name" value="Ferritin-like"/>
    <property type="match status" value="1"/>
</dbReference>
<evidence type="ECO:0000256" key="7">
    <source>
        <dbReference type="PIRSR" id="PIRSR000355-1"/>
    </source>
</evidence>
<dbReference type="FunFam" id="1.10.620.20:FF:000004">
    <property type="entry name" value="Ribonucleoside-diphosphate reductase subunit M2 B"/>
    <property type="match status" value="1"/>
</dbReference>
<feature type="binding site" evidence="8">
    <location>
        <position position="126"/>
    </location>
    <ligand>
        <name>Fe cation</name>
        <dbReference type="ChEBI" id="CHEBI:24875"/>
        <label>2</label>
    </ligand>
</feature>
<name>A0A5K3F152_MESCO</name>
<feature type="binding site" evidence="8">
    <location>
        <position position="223"/>
    </location>
    <ligand>
        <name>Fe cation</name>
        <dbReference type="ChEBI" id="CHEBI:24875"/>
        <label>2</label>
    </ligand>
</feature>
<keyword evidence="5 8" id="KW-0408">Iron</keyword>
<feature type="binding site" evidence="8">
    <location>
        <position position="95"/>
    </location>
    <ligand>
        <name>Fe cation</name>
        <dbReference type="ChEBI" id="CHEBI:24875"/>
        <label>1</label>
    </ligand>
</feature>
<dbReference type="InterPro" id="IPR012348">
    <property type="entry name" value="RNR-like"/>
</dbReference>
<dbReference type="AlphaFoldDB" id="A0A5K3F152"/>
<evidence type="ECO:0000256" key="9">
    <source>
        <dbReference type="SAM" id="Phobius"/>
    </source>
</evidence>
<feature type="active site" evidence="7">
    <location>
        <position position="133"/>
    </location>
</feature>
<keyword evidence="9" id="KW-0472">Membrane</keyword>
<dbReference type="Gene3D" id="1.10.620.20">
    <property type="entry name" value="Ribonucleotide Reductase, subunit A"/>
    <property type="match status" value="1"/>
</dbReference>
<keyword evidence="9" id="KW-0812">Transmembrane</keyword>
<dbReference type="InterPro" id="IPR009078">
    <property type="entry name" value="Ferritin-like_SF"/>
</dbReference>
<evidence type="ECO:0000256" key="6">
    <source>
        <dbReference type="ARBA" id="ARBA00023116"/>
    </source>
</evidence>
<proteinExistence type="inferred from homology"/>
<dbReference type="GO" id="GO:0005829">
    <property type="term" value="C:cytosol"/>
    <property type="evidence" value="ECO:0007669"/>
    <property type="project" value="TreeGrafter"/>
</dbReference>
<feature type="transmembrane region" description="Helical" evidence="9">
    <location>
        <begin position="182"/>
        <end position="203"/>
    </location>
</feature>
<dbReference type="InterPro" id="IPR000358">
    <property type="entry name" value="RNR_small_fam"/>
</dbReference>
<sequence length="349" mass="40356">MESENKENHETSSVAILPGKEMAIPEEPILTPNPRRFVIMPIRYHDIWQFYKKAVASFWTVEEVDLAKDLSDWESLKDGEKHFISYVLAFFAASDGIVNENLVENFCQEVQVPEARCFYGMQIAIENIHSEMYSLLIDTYIKDPVERDFLFNAIQTLPCVAKKADWALKWIANKKVPYAERLVAFAAIEGVFFSGSFASIFWLKKRGLMPGLTFSNELISRDEGLHTDFACLMFKHIVNKPSEQRVYEILREAVDIEVEFLTDALPVDLIGMNCRLMCQYIKFVADRLLTELGFEKIYMEKNPFDFMENISLEGKTNFFEKRVGEYQRAGVMSRVRGEDTHTFTTDADF</sequence>
<dbReference type="CDD" id="cd01049">
    <property type="entry name" value="RNRR2"/>
    <property type="match status" value="1"/>
</dbReference>
<keyword evidence="4" id="KW-0560">Oxidoreductase</keyword>
<dbReference type="Pfam" id="PF00268">
    <property type="entry name" value="Ribonuc_red_sm"/>
    <property type="match status" value="1"/>
</dbReference>
<evidence type="ECO:0000313" key="10">
    <source>
        <dbReference type="WBParaSite" id="MCU_004698-RA"/>
    </source>
</evidence>
<dbReference type="PROSITE" id="PS00368">
    <property type="entry name" value="RIBORED_SMALL"/>
    <property type="match status" value="1"/>
</dbReference>
<dbReference type="GO" id="GO:0004748">
    <property type="term" value="F:ribonucleoside-diphosphate reductase activity, thioredoxin disulfide as acceptor"/>
    <property type="evidence" value="ECO:0007669"/>
    <property type="project" value="UniProtKB-EC"/>
</dbReference>
<evidence type="ECO:0000256" key="4">
    <source>
        <dbReference type="ARBA" id="ARBA00023002"/>
    </source>
</evidence>
<feature type="binding site" evidence="8">
    <location>
        <position position="189"/>
    </location>
    <ligand>
        <name>Fe cation</name>
        <dbReference type="ChEBI" id="CHEBI:24875"/>
        <label>2</label>
    </ligand>
</feature>
<evidence type="ECO:0000256" key="1">
    <source>
        <dbReference type="ARBA" id="ARBA00009303"/>
    </source>
</evidence>
<accession>A0A5K3F152</accession>
<comment type="cofactor">
    <cofactor evidence="8">
        <name>Fe cation</name>
        <dbReference type="ChEBI" id="CHEBI:24875"/>
    </cofactor>
    <text evidence="8">Binds 2 iron ions per subunit.</text>
</comment>
<keyword evidence="9" id="KW-1133">Transmembrane helix</keyword>
<dbReference type="InterPro" id="IPR033909">
    <property type="entry name" value="RNR_small"/>
</dbReference>
<comment type="similarity">
    <text evidence="1">Belongs to the ribonucleoside diphosphate reductase small chain family.</text>
</comment>
<feature type="binding site" evidence="8">
    <location>
        <position position="226"/>
    </location>
    <ligand>
        <name>Fe cation</name>
        <dbReference type="ChEBI" id="CHEBI:24875"/>
        <label>2</label>
    </ligand>
</feature>
<dbReference type="GO" id="GO:0009263">
    <property type="term" value="P:deoxyribonucleotide biosynthetic process"/>
    <property type="evidence" value="ECO:0007669"/>
    <property type="project" value="UniProtKB-KW"/>
</dbReference>
<dbReference type="PIRSF" id="PIRSF000355">
    <property type="entry name" value="NrdB"/>
    <property type="match status" value="1"/>
</dbReference>
<evidence type="ECO:0000256" key="3">
    <source>
        <dbReference type="ARBA" id="ARBA00022723"/>
    </source>
</evidence>
<dbReference type="GO" id="GO:0046872">
    <property type="term" value="F:metal ion binding"/>
    <property type="evidence" value="ECO:0007669"/>
    <property type="project" value="UniProtKB-KW"/>
</dbReference>
<dbReference type="WBParaSite" id="MCU_004698-RA">
    <property type="protein sequence ID" value="MCU_004698-RA"/>
    <property type="gene ID" value="MCU_004698"/>
</dbReference>
<dbReference type="PANTHER" id="PTHR23409">
    <property type="entry name" value="RIBONUCLEOSIDE-DIPHOSPHATE REDUCTASE SMALL CHAIN"/>
    <property type="match status" value="1"/>
</dbReference>
<dbReference type="InterPro" id="IPR030475">
    <property type="entry name" value="RNR_small_AS"/>
</dbReference>
<evidence type="ECO:0000256" key="2">
    <source>
        <dbReference type="ARBA" id="ARBA00012274"/>
    </source>
</evidence>
<evidence type="ECO:0000256" key="5">
    <source>
        <dbReference type="ARBA" id="ARBA00023004"/>
    </source>
</evidence>
<dbReference type="EC" id="1.17.4.1" evidence="2"/>
<feature type="binding site" evidence="8">
    <location>
        <position position="129"/>
    </location>
    <ligand>
        <name>Fe cation</name>
        <dbReference type="ChEBI" id="CHEBI:24875"/>
        <label>1</label>
    </ligand>
</feature>
<feature type="binding site" evidence="8">
    <location>
        <position position="126"/>
    </location>
    <ligand>
        <name>Fe cation</name>
        <dbReference type="ChEBI" id="CHEBI:24875"/>
        <label>1</label>
    </ligand>
</feature>